<dbReference type="SMART" id="SM00345">
    <property type="entry name" value="HTH_GNTR"/>
    <property type="match status" value="1"/>
</dbReference>
<dbReference type="Pfam" id="PF07729">
    <property type="entry name" value="FCD"/>
    <property type="match status" value="1"/>
</dbReference>
<dbReference type="Pfam" id="PF00392">
    <property type="entry name" value="GntR"/>
    <property type="match status" value="1"/>
</dbReference>
<dbReference type="InterPro" id="IPR008920">
    <property type="entry name" value="TF_FadR/GntR_C"/>
</dbReference>
<evidence type="ECO:0000256" key="3">
    <source>
        <dbReference type="ARBA" id="ARBA00023163"/>
    </source>
</evidence>
<keyword evidence="2" id="KW-0238">DNA-binding</keyword>
<keyword evidence="3" id="KW-0804">Transcription</keyword>
<reference evidence="5 6" key="1">
    <citation type="submission" date="2016-01" db="EMBL/GenBank/DDBJ databases">
        <authorList>
            <person name="Oliw E.H."/>
        </authorList>
    </citation>
    <scope>NUCLEOTIDE SEQUENCE [LARGE SCALE GENOMIC DNA]</scope>
    <source>
        <strain evidence="5">LMG 27134</strain>
    </source>
</reference>
<evidence type="ECO:0000256" key="2">
    <source>
        <dbReference type="ARBA" id="ARBA00023125"/>
    </source>
</evidence>
<dbReference type="CDD" id="cd07377">
    <property type="entry name" value="WHTH_GntR"/>
    <property type="match status" value="1"/>
</dbReference>
<dbReference type="InterPro" id="IPR011711">
    <property type="entry name" value="GntR_C"/>
</dbReference>
<dbReference type="SUPFAM" id="SSF46785">
    <property type="entry name" value="Winged helix' DNA-binding domain"/>
    <property type="match status" value="1"/>
</dbReference>
<dbReference type="PANTHER" id="PTHR43537">
    <property type="entry name" value="TRANSCRIPTIONAL REGULATOR, GNTR FAMILY"/>
    <property type="match status" value="1"/>
</dbReference>
<dbReference type="Gene3D" id="1.10.10.10">
    <property type="entry name" value="Winged helix-like DNA-binding domain superfamily/Winged helix DNA-binding domain"/>
    <property type="match status" value="1"/>
</dbReference>
<dbReference type="InterPro" id="IPR000524">
    <property type="entry name" value="Tscrpt_reg_HTH_GntR"/>
</dbReference>
<name>A0A158JUI7_9BURK</name>
<proteinExistence type="predicted"/>
<dbReference type="GO" id="GO:0003677">
    <property type="term" value="F:DNA binding"/>
    <property type="evidence" value="ECO:0007669"/>
    <property type="project" value="UniProtKB-KW"/>
</dbReference>
<feature type="domain" description="HTH gntR-type" evidence="4">
    <location>
        <begin position="11"/>
        <end position="78"/>
    </location>
</feature>
<accession>A0A158JUI7</accession>
<organism evidence="5 6">
    <name type="scientific">Caballeronia udeis</name>
    <dbReference type="NCBI Taxonomy" id="1232866"/>
    <lineage>
        <taxon>Bacteria</taxon>
        <taxon>Pseudomonadati</taxon>
        <taxon>Pseudomonadota</taxon>
        <taxon>Betaproteobacteria</taxon>
        <taxon>Burkholderiales</taxon>
        <taxon>Burkholderiaceae</taxon>
        <taxon>Caballeronia</taxon>
    </lineage>
</organism>
<dbReference type="PROSITE" id="PS50949">
    <property type="entry name" value="HTH_GNTR"/>
    <property type="match status" value="1"/>
</dbReference>
<dbReference type="PANTHER" id="PTHR43537:SF24">
    <property type="entry name" value="GLUCONATE OPERON TRANSCRIPTIONAL REPRESSOR"/>
    <property type="match status" value="1"/>
</dbReference>
<dbReference type="InterPro" id="IPR036390">
    <property type="entry name" value="WH_DNA-bd_sf"/>
</dbReference>
<dbReference type="SMART" id="SM00895">
    <property type="entry name" value="FCD"/>
    <property type="match status" value="1"/>
</dbReference>
<dbReference type="RefSeq" id="WP_063978044.1">
    <property type="nucleotide sequence ID" value="NZ_FCOK02000122.1"/>
</dbReference>
<gene>
    <name evidence="5" type="ORF">AWB69_08814</name>
</gene>
<dbReference type="Gene3D" id="1.20.120.530">
    <property type="entry name" value="GntR ligand-binding domain-like"/>
    <property type="match status" value="1"/>
</dbReference>
<evidence type="ECO:0000256" key="1">
    <source>
        <dbReference type="ARBA" id="ARBA00023015"/>
    </source>
</evidence>
<dbReference type="Proteomes" id="UP000054683">
    <property type="component" value="Unassembled WGS sequence"/>
</dbReference>
<evidence type="ECO:0000259" key="4">
    <source>
        <dbReference type="PROSITE" id="PS50949"/>
    </source>
</evidence>
<dbReference type="InterPro" id="IPR036388">
    <property type="entry name" value="WH-like_DNA-bd_sf"/>
</dbReference>
<sequence length="229" mass="25692">MHTTEPPQSVGKSADDVYSAIKQAIGETRYAPGEYLREEQLARGLGVSRTPVREAFRRLGAEGWLEVKPNHGVRVRSWSIRDVEEIFEARMLIEPYLAGRAATGIAAPELLTLRGLADGMLEIAKTPVTPELADQWFAANRRFHDIISGAAGNQRLDQSLRSMKDVPLIKWTFNIYSDDDRARSARQHVEIVDALESRDAVWAEAVMTCHIRAAQKSVVEKFRQEPSQP</sequence>
<evidence type="ECO:0000313" key="6">
    <source>
        <dbReference type="Proteomes" id="UP000054683"/>
    </source>
</evidence>
<dbReference type="SUPFAM" id="SSF48008">
    <property type="entry name" value="GntR ligand-binding domain-like"/>
    <property type="match status" value="1"/>
</dbReference>
<dbReference type="AlphaFoldDB" id="A0A158JUI7"/>
<evidence type="ECO:0000313" key="5">
    <source>
        <dbReference type="EMBL" id="SAL72477.1"/>
    </source>
</evidence>
<protein>
    <submittedName>
        <fullName evidence="5">GntR family transcriptional regulator</fullName>
    </submittedName>
</protein>
<keyword evidence="1" id="KW-0805">Transcription regulation</keyword>
<dbReference type="GO" id="GO:0003700">
    <property type="term" value="F:DNA-binding transcription factor activity"/>
    <property type="evidence" value="ECO:0007669"/>
    <property type="project" value="InterPro"/>
</dbReference>
<dbReference type="EMBL" id="FCOK02000122">
    <property type="protein sequence ID" value="SAL72477.1"/>
    <property type="molecule type" value="Genomic_DNA"/>
</dbReference>